<keyword evidence="1" id="KW-0732">Signal</keyword>
<dbReference type="OrthoDB" id="10411346at2759"/>
<protein>
    <submittedName>
        <fullName evidence="2">Uncharacterized protein</fullName>
    </submittedName>
</protein>
<dbReference type="GeneID" id="105439123"/>
<name>A0A7M7NZB0_STRPU</name>
<dbReference type="RefSeq" id="XP_030843970.1">
    <property type="nucleotide sequence ID" value="XM_030988110.1"/>
</dbReference>
<dbReference type="Proteomes" id="UP000007110">
    <property type="component" value="Unassembled WGS sequence"/>
</dbReference>
<dbReference type="AlphaFoldDB" id="A0A7M7NZB0"/>
<evidence type="ECO:0000256" key="1">
    <source>
        <dbReference type="SAM" id="SignalP"/>
    </source>
</evidence>
<dbReference type="KEGG" id="spu:105439123"/>
<dbReference type="EnsemblMetazoa" id="XM_030988110">
    <property type="protein sequence ID" value="XP_030843970"/>
    <property type="gene ID" value="LOC105439123"/>
</dbReference>
<feature type="chain" id="PRO_5029818710" evidence="1">
    <location>
        <begin position="18"/>
        <end position="444"/>
    </location>
</feature>
<dbReference type="OMA" id="DACNICT"/>
<keyword evidence="3" id="KW-1185">Reference proteome</keyword>
<dbReference type="InParanoid" id="A0A7M7NZB0"/>
<organism evidence="2 3">
    <name type="scientific">Strongylocentrotus purpuratus</name>
    <name type="common">Purple sea urchin</name>
    <dbReference type="NCBI Taxonomy" id="7668"/>
    <lineage>
        <taxon>Eukaryota</taxon>
        <taxon>Metazoa</taxon>
        <taxon>Echinodermata</taxon>
        <taxon>Eleutherozoa</taxon>
        <taxon>Echinozoa</taxon>
        <taxon>Echinoidea</taxon>
        <taxon>Euechinoidea</taxon>
        <taxon>Echinacea</taxon>
        <taxon>Camarodonta</taxon>
        <taxon>Echinidea</taxon>
        <taxon>Strongylocentrotidae</taxon>
        <taxon>Strongylocentrotus</taxon>
    </lineage>
</organism>
<reference evidence="2" key="2">
    <citation type="submission" date="2021-01" db="UniProtKB">
        <authorList>
            <consortium name="EnsemblMetazoa"/>
        </authorList>
    </citation>
    <scope>IDENTIFICATION</scope>
</reference>
<reference evidence="3" key="1">
    <citation type="submission" date="2015-02" db="EMBL/GenBank/DDBJ databases">
        <title>Genome sequencing for Strongylocentrotus purpuratus.</title>
        <authorList>
            <person name="Murali S."/>
            <person name="Liu Y."/>
            <person name="Vee V."/>
            <person name="English A."/>
            <person name="Wang M."/>
            <person name="Skinner E."/>
            <person name="Han Y."/>
            <person name="Muzny D.M."/>
            <person name="Worley K.C."/>
            <person name="Gibbs R.A."/>
        </authorList>
    </citation>
    <scope>NUCLEOTIDE SEQUENCE</scope>
</reference>
<feature type="signal peptide" evidence="1">
    <location>
        <begin position="1"/>
        <end position="17"/>
    </location>
</feature>
<sequence length="444" mass="48890">MLTFTLTFAVLVAMATAQTTTPNTPTEEMPMEEWYPFKNPGEILPEGALTVPYILDIVGGLWMQYRLIDSYTYLCSEVLPELSQKIPEIGNMSDTWTPVCEEVISARNDDEGFNATEFCNALVALGSDVFPAQPNMTDPGEMPAMTGTDMMEMPAGDEMPTPGPDGTLELPVDLSSLLSPLLGSLGNVANDLYGIDIMDPLTICPQAHLFLEPSLPKLIYDFGTEFLNTLLTTTAPDCDKLNEFLEGLGIDSTSELYPIMQEVEALVYKAMGFESREDLCENVTEALNDMTTKDLAKKVLNHLFLIVTNEDTCGTIAHDAINIINDVIMMMTPMDNSTEFQFTITDDVIYQYTGFMSIEDACEAIDVAFSGENTFRCHTKGFDRDACNICTMSTSDGVPSFLSSNHIDCNMKCPLGAIAQWWSSGLVTGRYRGRNQVDTFLPLG</sequence>
<proteinExistence type="predicted"/>
<evidence type="ECO:0000313" key="3">
    <source>
        <dbReference type="Proteomes" id="UP000007110"/>
    </source>
</evidence>
<accession>A0A7M7NZB0</accession>
<evidence type="ECO:0000313" key="2">
    <source>
        <dbReference type="EnsemblMetazoa" id="XP_030843970"/>
    </source>
</evidence>